<dbReference type="EMBL" id="QEOB01000041">
    <property type="protein sequence ID" value="PVX61343.1"/>
    <property type="molecule type" value="Genomic_DNA"/>
</dbReference>
<evidence type="ECO:0000313" key="5">
    <source>
        <dbReference type="Proteomes" id="UP000245712"/>
    </source>
</evidence>
<comment type="similarity">
    <text evidence="1">Belongs to the aldehyde dehydrogenase family.</text>
</comment>
<evidence type="ECO:0000256" key="1">
    <source>
        <dbReference type="ARBA" id="ARBA00009986"/>
    </source>
</evidence>
<accession>A0ABX5K7B8</accession>
<dbReference type="CDD" id="cd07103">
    <property type="entry name" value="ALDH_F5_SSADH_GabD"/>
    <property type="match status" value="1"/>
</dbReference>
<sequence length="480" mass="50240">MTLDAQQPHMFIGGAWTAGEGHPLVLRDPATAQPFAEYRGASSAQVAQALDRADAAFPRWAATPARERRALLRDAAARLVERMTPLAAQLTREQGKPLAEAVGEWQAAVDTLIWYADEAVRAYGRLVPARQDGVQQGVQHEPIGPVAAFAPWNFPALTPMRKIGAALAAGCTCIIKPAEETPLSTLAIAQALREAGLPDGVLNVVYGDAPAIAAALIESPLIRKISFTGSTPVGKALAARAGAHAKPLTLELGGHAPVVVFDDADLDLVVRQAGAGKFRNAGQICVAPTRFIVHEAVHDAFVAKLGAYAQALQTGAGAHAGTQMGPLANARRVAHMAALVEDARAGGAVVTTGRTHDGPGFFWPATVLHNLAPDARILHDEPFGPLAPCVRFGHFDEAMRIANGVPFGLAAYCFTRSLDTAHRAGNTLHAGMVGVNTTRVSLPELPFGGVGESGYGREGGVEGLEPYRVTKSVSLAWGAA</sequence>
<name>A0ABX5K7B8_9BURK</name>
<evidence type="ECO:0000259" key="3">
    <source>
        <dbReference type="Pfam" id="PF00171"/>
    </source>
</evidence>
<dbReference type="InterPro" id="IPR015590">
    <property type="entry name" value="Aldehyde_DH_dom"/>
</dbReference>
<reference evidence="4 5" key="1">
    <citation type="submission" date="2018-05" db="EMBL/GenBank/DDBJ databases">
        <title>Genomic Encyclopedia of Type Strains, Phase IV (KMG-V): Genome sequencing to study the core and pangenomes of soil and plant-associated prokaryotes.</title>
        <authorList>
            <person name="Whitman W."/>
        </authorList>
    </citation>
    <scope>NUCLEOTIDE SEQUENCE [LARGE SCALE GENOMIC DNA]</scope>
    <source>
        <strain evidence="4 5">SCZa-39</strain>
    </source>
</reference>
<proteinExistence type="inferred from homology"/>
<dbReference type="InterPro" id="IPR016161">
    <property type="entry name" value="Ald_DH/histidinol_DH"/>
</dbReference>
<dbReference type="InterPro" id="IPR016162">
    <property type="entry name" value="Ald_DH_N"/>
</dbReference>
<feature type="domain" description="Aldehyde dehydrogenase" evidence="3">
    <location>
        <begin position="16"/>
        <end position="473"/>
    </location>
</feature>
<comment type="caution">
    <text evidence="4">The sequence shown here is derived from an EMBL/GenBank/DDBJ whole genome shotgun (WGS) entry which is preliminary data.</text>
</comment>
<gene>
    <name evidence="4" type="ORF">C7402_14155</name>
</gene>
<evidence type="ECO:0000313" key="4">
    <source>
        <dbReference type="EMBL" id="PVX61343.1"/>
    </source>
</evidence>
<dbReference type="Gene3D" id="3.40.309.10">
    <property type="entry name" value="Aldehyde Dehydrogenase, Chain A, domain 2"/>
    <property type="match status" value="1"/>
</dbReference>
<dbReference type="RefSeq" id="WP_116614933.1">
    <property type="nucleotide sequence ID" value="NZ_CAJZAT010000197.1"/>
</dbReference>
<dbReference type="InterPro" id="IPR016160">
    <property type="entry name" value="Ald_DH_CS_CYS"/>
</dbReference>
<dbReference type="PROSITE" id="PS00070">
    <property type="entry name" value="ALDEHYDE_DEHYDR_CYS"/>
    <property type="match status" value="1"/>
</dbReference>
<dbReference type="SUPFAM" id="SSF53720">
    <property type="entry name" value="ALDH-like"/>
    <property type="match status" value="1"/>
</dbReference>
<dbReference type="PANTHER" id="PTHR43353">
    <property type="entry name" value="SUCCINATE-SEMIALDEHYDE DEHYDROGENASE, MITOCHONDRIAL"/>
    <property type="match status" value="1"/>
</dbReference>
<protein>
    <submittedName>
        <fullName evidence="4">Succinate-semialdehyde dehydrogenase/glutarate-semialdehyde dehydrogenase</fullName>
    </submittedName>
</protein>
<organism evidence="4 5">
    <name type="scientific">Paraburkholderia unamae</name>
    <dbReference type="NCBI Taxonomy" id="219649"/>
    <lineage>
        <taxon>Bacteria</taxon>
        <taxon>Pseudomonadati</taxon>
        <taxon>Pseudomonadota</taxon>
        <taxon>Betaproteobacteria</taxon>
        <taxon>Burkholderiales</taxon>
        <taxon>Burkholderiaceae</taxon>
        <taxon>Paraburkholderia</taxon>
    </lineage>
</organism>
<evidence type="ECO:0000256" key="2">
    <source>
        <dbReference type="ARBA" id="ARBA00023002"/>
    </source>
</evidence>
<dbReference type="PANTHER" id="PTHR43353:SF5">
    <property type="entry name" value="SUCCINATE-SEMIALDEHYDE DEHYDROGENASE, MITOCHONDRIAL"/>
    <property type="match status" value="1"/>
</dbReference>
<dbReference type="InterPro" id="IPR050740">
    <property type="entry name" value="Aldehyde_DH_Superfamily"/>
</dbReference>
<dbReference type="Proteomes" id="UP000245712">
    <property type="component" value="Unassembled WGS sequence"/>
</dbReference>
<keyword evidence="5" id="KW-1185">Reference proteome</keyword>
<keyword evidence="2" id="KW-0560">Oxidoreductase</keyword>
<dbReference type="Pfam" id="PF00171">
    <property type="entry name" value="Aldedh"/>
    <property type="match status" value="1"/>
</dbReference>
<dbReference type="InterPro" id="IPR016163">
    <property type="entry name" value="Ald_DH_C"/>
</dbReference>
<dbReference type="Gene3D" id="3.40.605.10">
    <property type="entry name" value="Aldehyde Dehydrogenase, Chain A, domain 1"/>
    <property type="match status" value="1"/>
</dbReference>